<keyword evidence="2" id="KW-1185">Reference proteome</keyword>
<sequence length="83" mass="9081">MEVAEIANVFDRRKSSAPRIRRKRVPGVGFPIASAAQKANRILKGRLCECKNAELSRNGWSSRGKVHHGPELASGKLKMIGGK</sequence>
<gene>
    <name evidence="1" type="ORF">GEV33_014603</name>
</gene>
<name>A0A8J6H6I4_TENMO</name>
<reference evidence="1" key="2">
    <citation type="submission" date="2021-08" db="EMBL/GenBank/DDBJ databases">
        <authorList>
            <person name="Eriksson T."/>
        </authorList>
    </citation>
    <scope>NUCLEOTIDE SEQUENCE</scope>
    <source>
        <strain evidence="1">Stoneville</strain>
        <tissue evidence="1">Whole head</tissue>
    </source>
</reference>
<reference evidence="1" key="1">
    <citation type="journal article" date="2020" name="J Insects Food Feed">
        <title>The yellow mealworm (Tenebrio molitor) genome: a resource for the emerging insects as food and feed industry.</title>
        <authorList>
            <person name="Eriksson T."/>
            <person name="Andere A."/>
            <person name="Kelstrup H."/>
            <person name="Emery V."/>
            <person name="Picard C."/>
        </authorList>
    </citation>
    <scope>NUCLEOTIDE SEQUENCE</scope>
    <source>
        <strain evidence="1">Stoneville</strain>
        <tissue evidence="1">Whole head</tissue>
    </source>
</reference>
<dbReference type="AlphaFoldDB" id="A0A8J6H6I4"/>
<dbReference type="EMBL" id="JABDTM020029083">
    <property type="protein sequence ID" value="KAH0808188.1"/>
    <property type="molecule type" value="Genomic_DNA"/>
</dbReference>
<organism evidence="1 2">
    <name type="scientific">Tenebrio molitor</name>
    <name type="common">Yellow mealworm beetle</name>
    <dbReference type="NCBI Taxonomy" id="7067"/>
    <lineage>
        <taxon>Eukaryota</taxon>
        <taxon>Metazoa</taxon>
        <taxon>Ecdysozoa</taxon>
        <taxon>Arthropoda</taxon>
        <taxon>Hexapoda</taxon>
        <taxon>Insecta</taxon>
        <taxon>Pterygota</taxon>
        <taxon>Neoptera</taxon>
        <taxon>Endopterygota</taxon>
        <taxon>Coleoptera</taxon>
        <taxon>Polyphaga</taxon>
        <taxon>Cucujiformia</taxon>
        <taxon>Tenebrionidae</taxon>
        <taxon>Tenebrio</taxon>
    </lineage>
</organism>
<evidence type="ECO:0000313" key="1">
    <source>
        <dbReference type="EMBL" id="KAH0808188.1"/>
    </source>
</evidence>
<evidence type="ECO:0000313" key="2">
    <source>
        <dbReference type="Proteomes" id="UP000719412"/>
    </source>
</evidence>
<dbReference type="Proteomes" id="UP000719412">
    <property type="component" value="Unassembled WGS sequence"/>
</dbReference>
<protein>
    <submittedName>
        <fullName evidence="1">Uncharacterized protein</fullName>
    </submittedName>
</protein>
<accession>A0A8J6H6I4</accession>
<comment type="caution">
    <text evidence="1">The sequence shown here is derived from an EMBL/GenBank/DDBJ whole genome shotgun (WGS) entry which is preliminary data.</text>
</comment>
<proteinExistence type="predicted"/>